<dbReference type="GO" id="GO:0016301">
    <property type="term" value="F:kinase activity"/>
    <property type="evidence" value="ECO:0007669"/>
    <property type="project" value="UniProtKB-KW"/>
</dbReference>
<proteinExistence type="predicted"/>
<organism evidence="2 3">
    <name type="scientific">Actinoplanes derwentensis</name>
    <dbReference type="NCBI Taxonomy" id="113562"/>
    <lineage>
        <taxon>Bacteria</taxon>
        <taxon>Bacillati</taxon>
        <taxon>Actinomycetota</taxon>
        <taxon>Actinomycetes</taxon>
        <taxon>Micromonosporales</taxon>
        <taxon>Micromonosporaceae</taxon>
        <taxon>Actinoplanes</taxon>
    </lineage>
</organism>
<reference evidence="2 3" key="1">
    <citation type="submission" date="2016-10" db="EMBL/GenBank/DDBJ databases">
        <authorList>
            <person name="de Groot N.N."/>
        </authorList>
    </citation>
    <scope>NUCLEOTIDE SEQUENCE [LARGE SCALE GENOMIC DNA]</scope>
    <source>
        <strain evidence="2 3">DSM 43941</strain>
    </source>
</reference>
<sequence>MIREQCGLTSGEARLIRFTMNAVYRLGDRVIRLNRGEPARQRAARVVAGTALLHRHGVPAVELVDDIVQPVVAGDWVATVWHYLPHPPGRPAAVELVEPLARIHAITEPVTFLPAWSPMTSVRHRLSAAGDDFTRAWAVERAGMRLDTLVGRLTAQCAELDRRIAAATWELPPGVIHGDAHVGNLLAGRLCDFDSLAVGPREWDHVPLAHSVVRFGDPAEPYREFAAAYGFDLTGSPAWPLLRDIRDLQLATSVFEGLAGRPEVAENQAHRLRTYLAGDETARWSRHL</sequence>
<name>A0A1H1T9F8_9ACTN</name>
<accession>A0A1H1T9F8</accession>
<keyword evidence="2" id="KW-0808">Transferase</keyword>
<dbReference type="STRING" id="113562.SAMN04489716_1076"/>
<dbReference type="SUPFAM" id="SSF56112">
    <property type="entry name" value="Protein kinase-like (PK-like)"/>
    <property type="match status" value="1"/>
</dbReference>
<keyword evidence="2" id="KW-0418">Kinase</keyword>
<dbReference type="AlphaFoldDB" id="A0A1H1T9F8"/>
<dbReference type="Proteomes" id="UP000198688">
    <property type="component" value="Chromosome I"/>
</dbReference>
<dbReference type="InterPro" id="IPR002575">
    <property type="entry name" value="Aminoglycoside_PTrfase"/>
</dbReference>
<evidence type="ECO:0000313" key="3">
    <source>
        <dbReference type="Proteomes" id="UP000198688"/>
    </source>
</evidence>
<dbReference type="Pfam" id="PF01636">
    <property type="entry name" value="APH"/>
    <property type="match status" value="1"/>
</dbReference>
<feature type="domain" description="Aminoglycoside phosphotransferase" evidence="1">
    <location>
        <begin position="21"/>
        <end position="233"/>
    </location>
</feature>
<protein>
    <submittedName>
        <fullName evidence="2">Predicted kinase, aminoglycoside phosphotransferase (APT) family</fullName>
    </submittedName>
</protein>
<dbReference type="EMBL" id="LT629758">
    <property type="protein sequence ID" value="SDS56895.1"/>
    <property type="molecule type" value="Genomic_DNA"/>
</dbReference>
<evidence type="ECO:0000259" key="1">
    <source>
        <dbReference type="Pfam" id="PF01636"/>
    </source>
</evidence>
<gene>
    <name evidence="2" type="ORF">SAMN04489716_1076</name>
</gene>
<dbReference type="Gene3D" id="3.90.1200.10">
    <property type="match status" value="1"/>
</dbReference>
<evidence type="ECO:0000313" key="2">
    <source>
        <dbReference type="EMBL" id="SDS56895.1"/>
    </source>
</evidence>
<dbReference type="InterPro" id="IPR011009">
    <property type="entry name" value="Kinase-like_dom_sf"/>
</dbReference>
<keyword evidence="3" id="KW-1185">Reference proteome</keyword>